<keyword evidence="1" id="KW-0472">Membrane</keyword>
<dbReference type="AlphaFoldDB" id="A0A512PHP5"/>
<keyword evidence="1" id="KW-1133">Transmembrane helix</keyword>
<comment type="caution">
    <text evidence="2">The sequence shown here is derived from an EMBL/GenBank/DDBJ whole genome shotgun (WGS) entry which is preliminary data.</text>
</comment>
<feature type="transmembrane region" description="Helical" evidence="1">
    <location>
        <begin position="213"/>
        <end position="237"/>
    </location>
</feature>
<feature type="transmembrane region" description="Helical" evidence="1">
    <location>
        <begin position="30"/>
        <end position="50"/>
    </location>
</feature>
<protein>
    <submittedName>
        <fullName evidence="2">Uncharacterized protein</fullName>
    </submittedName>
</protein>
<feature type="transmembrane region" description="Helical" evidence="1">
    <location>
        <begin position="102"/>
        <end position="123"/>
    </location>
</feature>
<feature type="transmembrane region" description="Helical" evidence="1">
    <location>
        <begin position="184"/>
        <end position="201"/>
    </location>
</feature>
<evidence type="ECO:0000313" key="2">
    <source>
        <dbReference type="EMBL" id="GEP70739.1"/>
    </source>
</evidence>
<keyword evidence="1" id="KW-0812">Transmembrane</keyword>
<dbReference type="OrthoDB" id="4862385at2"/>
<organism evidence="2 3">
    <name type="scientific">Cellulomonas soli</name>
    <dbReference type="NCBI Taxonomy" id="931535"/>
    <lineage>
        <taxon>Bacteria</taxon>
        <taxon>Bacillati</taxon>
        <taxon>Actinomycetota</taxon>
        <taxon>Actinomycetes</taxon>
        <taxon>Micrococcales</taxon>
        <taxon>Cellulomonadaceae</taxon>
        <taxon>Cellulomonas</taxon>
    </lineage>
</organism>
<proteinExistence type="predicted"/>
<reference evidence="2 3" key="1">
    <citation type="submission" date="2019-07" db="EMBL/GenBank/DDBJ databases">
        <title>Whole genome shotgun sequence of Cellulomonas soli NBRC 109434.</title>
        <authorList>
            <person name="Hosoyama A."/>
            <person name="Uohara A."/>
            <person name="Ohji S."/>
            <person name="Ichikawa N."/>
        </authorList>
    </citation>
    <scope>NUCLEOTIDE SEQUENCE [LARGE SCALE GENOMIC DNA]</scope>
    <source>
        <strain evidence="2 3">NBRC 109434</strain>
    </source>
</reference>
<dbReference type="RefSeq" id="WP_146954509.1">
    <property type="nucleotide sequence ID" value="NZ_BAABBJ010000012.1"/>
</dbReference>
<gene>
    <name evidence="2" type="ORF">CSO01_34540</name>
</gene>
<evidence type="ECO:0000256" key="1">
    <source>
        <dbReference type="SAM" id="Phobius"/>
    </source>
</evidence>
<feature type="transmembrane region" description="Helical" evidence="1">
    <location>
        <begin position="70"/>
        <end position="90"/>
    </location>
</feature>
<sequence length="247" mass="25981">MTALTAPTVRPAHAPGPASRTARRLVRVQLSVGVWFWAIVLVVVVVLGVVLHRYAQPQVSILAQARQAGIWFPFSMHVVLATGYLGPHLAAGMTRRSYVRGAVGCAVVVAALYAALMTAGLLAERLWYEANGWTWALQVVALESSGPRVDLIFLDHALMFLVANLSGLLVGAVYLAYRGWWGTLLLPVTVGPVLLTGGLLADDLLPGVAGSVGGTAGVVVLVLLIAVSVALAFSWVARRTAVSRSAG</sequence>
<feature type="transmembrane region" description="Helical" evidence="1">
    <location>
        <begin position="157"/>
        <end position="177"/>
    </location>
</feature>
<keyword evidence="3" id="KW-1185">Reference proteome</keyword>
<accession>A0A512PHP5</accession>
<dbReference type="EMBL" id="BKAL01000015">
    <property type="protein sequence ID" value="GEP70739.1"/>
    <property type="molecule type" value="Genomic_DNA"/>
</dbReference>
<name>A0A512PHP5_9CELL</name>
<dbReference type="Proteomes" id="UP000321798">
    <property type="component" value="Unassembled WGS sequence"/>
</dbReference>
<evidence type="ECO:0000313" key="3">
    <source>
        <dbReference type="Proteomes" id="UP000321798"/>
    </source>
</evidence>